<protein>
    <recommendedName>
        <fullName evidence="2">BD-FAE-like domain-containing protein</fullName>
    </recommendedName>
</protein>
<dbReference type="AlphaFoldDB" id="A0A2K2FNH7"/>
<keyword evidence="1" id="KW-0378">Hydrolase</keyword>
<sequence length="272" mass="30933">MNVLLDCAYGRTYYNIQAKERKSMKIIKDISYDCFEACKLDLYLPESNEFPIMVFFHGGGLEGGDKLSDVDVYESLVKSGIAVATADYRMYPDAKYPEFIEDAASAVKWVLHHIKEYGNCKEIYVAGSSAGAYLSMMLCFDKKYLGKHGIDPNEISGYIFDAAQPTTHFNVLRERGLDTRRVIIDDAAPIYHIGENSIEPPLMVLVADHDLPNRLEQTYLFCSTLKNFGYDEKKLTFKLMKGYNHVEYTHATDSNGNNIFAEMIKDFIKGRK</sequence>
<evidence type="ECO:0000313" key="3">
    <source>
        <dbReference type="EMBL" id="PNU01628.1"/>
    </source>
</evidence>
<dbReference type="InterPro" id="IPR050300">
    <property type="entry name" value="GDXG_lipolytic_enzyme"/>
</dbReference>
<dbReference type="EMBL" id="NIOJ01000001">
    <property type="protein sequence ID" value="PNU01628.1"/>
    <property type="molecule type" value="Genomic_DNA"/>
</dbReference>
<dbReference type="Proteomes" id="UP000236151">
    <property type="component" value="Unassembled WGS sequence"/>
</dbReference>
<dbReference type="InterPro" id="IPR049492">
    <property type="entry name" value="BD-FAE-like_dom"/>
</dbReference>
<gene>
    <name evidence="3" type="ORF">CDQ84_01075</name>
</gene>
<dbReference type="Pfam" id="PF20434">
    <property type="entry name" value="BD-FAE"/>
    <property type="match status" value="1"/>
</dbReference>
<dbReference type="KEGG" id="cthd:CDO33_17060"/>
<evidence type="ECO:0000259" key="2">
    <source>
        <dbReference type="Pfam" id="PF20434"/>
    </source>
</evidence>
<dbReference type="GO" id="GO:0016787">
    <property type="term" value="F:hydrolase activity"/>
    <property type="evidence" value="ECO:0007669"/>
    <property type="project" value="UniProtKB-KW"/>
</dbReference>
<dbReference type="Gene3D" id="3.40.50.1820">
    <property type="entry name" value="alpha/beta hydrolase"/>
    <property type="match status" value="1"/>
</dbReference>
<evidence type="ECO:0000256" key="1">
    <source>
        <dbReference type="ARBA" id="ARBA00022801"/>
    </source>
</evidence>
<evidence type="ECO:0000313" key="4">
    <source>
        <dbReference type="Proteomes" id="UP000236151"/>
    </source>
</evidence>
<keyword evidence="4" id="KW-1185">Reference proteome</keyword>
<dbReference type="PANTHER" id="PTHR48081">
    <property type="entry name" value="AB HYDROLASE SUPERFAMILY PROTEIN C4A8.06C"/>
    <property type="match status" value="1"/>
</dbReference>
<dbReference type="InterPro" id="IPR029058">
    <property type="entry name" value="AB_hydrolase_fold"/>
</dbReference>
<proteinExistence type="predicted"/>
<feature type="domain" description="BD-FAE-like" evidence="2">
    <location>
        <begin position="40"/>
        <end position="143"/>
    </location>
</feature>
<dbReference type="SUPFAM" id="SSF53474">
    <property type="entry name" value="alpha/beta-Hydrolases"/>
    <property type="match status" value="1"/>
</dbReference>
<accession>A0A2K2FNH7</accession>
<name>A0A2K2FNH7_9CLOT</name>
<dbReference type="PANTHER" id="PTHR48081:SF9">
    <property type="entry name" value="CARBOXYLESTERASE"/>
    <property type="match status" value="1"/>
</dbReference>
<comment type="caution">
    <text evidence="3">The sequence shown here is derived from an EMBL/GenBank/DDBJ whole genome shotgun (WGS) entry which is preliminary data.</text>
</comment>
<organism evidence="3 4">
    <name type="scientific">Clostridium thermosuccinogenes</name>
    <dbReference type="NCBI Taxonomy" id="84032"/>
    <lineage>
        <taxon>Bacteria</taxon>
        <taxon>Bacillati</taxon>
        <taxon>Bacillota</taxon>
        <taxon>Clostridia</taxon>
        <taxon>Eubacteriales</taxon>
        <taxon>Clostridiaceae</taxon>
        <taxon>Clostridium</taxon>
    </lineage>
</organism>
<reference evidence="4" key="1">
    <citation type="submission" date="2017-06" db="EMBL/GenBank/DDBJ databases">
        <title>Investigating the central metabolism of Clostridium thermosuccinogenes.</title>
        <authorList>
            <person name="Koendjbiharie J.G."/>
            <person name="Van Kranenburg R."/>
            <person name="Vriesendorp B."/>
        </authorList>
    </citation>
    <scope>NUCLEOTIDE SEQUENCE [LARGE SCALE GENOMIC DNA]</scope>
    <source>
        <strain evidence="4">DSM 5806</strain>
    </source>
</reference>